<dbReference type="InterPro" id="IPR023088">
    <property type="entry name" value="PDEase"/>
</dbReference>
<feature type="binding site" evidence="7">
    <location>
        <begin position="1222"/>
        <end position="1226"/>
    </location>
    <ligand>
        <name>AMP</name>
        <dbReference type="ChEBI" id="CHEBI:456215"/>
    </ligand>
</feature>
<evidence type="ECO:0000256" key="1">
    <source>
        <dbReference type="ARBA" id="ARBA00010664"/>
    </source>
</evidence>
<evidence type="ECO:0000256" key="6">
    <source>
        <dbReference type="PIRSR" id="PIRSR623088-1"/>
    </source>
</evidence>
<comment type="catalytic activity">
    <reaction evidence="4">
        <text>3',5'-cyclic GMP + H2O = GMP + H(+)</text>
        <dbReference type="Rhea" id="RHEA:16957"/>
        <dbReference type="ChEBI" id="CHEBI:15377"/>
        <dbReference type="ChEBI" id="CHEBI:15378"/>
        <dbReference type="ChEBI" id="CHEBI:57746"/>
        <dbReference type="ChEBI" id="CHEBI:58115"/>
    </reaction>
    <physiologicalReaction direction="left-to-right" evidence="4">
        <dbReference type="Rhea" id="RHEA:16958"/>
    </physiologicalReaction>
</comment>
<dbReference type="SUPFAM" id="SSF109604">
    <property type="entry name" value="HD-domain/PDEase-like"/>
    <property type="match status" value="1"/>
</dbReference>
<organism evidence="12 13">
    <name type="scientific">Clarias magur</name>
    <name type="common">Asian catfish</name>
    <name type="synonym">Macropteronotus magur</name>
    <dbReference type="NCBI Taxonomy" id="1594786"/>
    <lineage>
        <taxon>Eukaryota</taxon>
        <taxon>Metazoa</taxon>
        <taxon>Chordata</taxon>
        <taxon>Craniata</taxon>
        <taxon>Vertebrata</taxon>
        <taxon>Euteleostomi</taxon>
        <taxon>Actinopterygii</taxon>
        <taxon>Neopterygii</taxon>
        <taxon>Teleostei</taxon>
        <taxon>Ostariophysi</taxon>
        <taxon>Siluriformes</taxon>
        <taxon>Clariidae</taxon>
        <taxon>Clarias</taxon>
    </lineage>
</organism>
<feature type="domain" description="PDEase" evidence="11">
    <location>
        <begin position="1145"/>
        <end position="1494"/>
    </location>
</feature>
<accession>A0A8J4U1D4</accession>
<dbReference type="GO" id="GO:0048812">
    <property type="term" value="P:neuron projection morphogenesis"/>
    <property type="evidence" value="ECO:0007669"/>
    <property type="project" value="TreeGrafter"/>
</dbReference>
<comment type="catalytic activity">
    <reaction evidence="5">
        <text>a nucleoside 3',5'-cyclic phosphate + H2O = a nucleoside 5'-phosphate + H(+)</text>
        <dbReference type="Rhea" id="RHEA:14653"/>
        <dbReference type="ChEBI" id="CHEBI:15377"/>
        <dbReference type="ChEBI" id="CHEBI:15378"/>
        <dbReference type="ChEBI" id="CHEBI:57867"/>
        <dbReference type="ChEBI" id="CHEBI:58464"/>
        <dbReference type="EC" id="3.1.4.17"/>
    </reaction>
    <physiologicalReaction direction="left-to-right" evidence="5">
        <dbReference type="Rhea" id="RHEA:14654"/>
    </physiologicalReaction>
</comment>
<feature type="binding site" evidence="7">
    <location>
        <position position="1369"/>
    </location>
    <ligand>
        <name>AMP</name>
        <dbReference type="ChEBI" id="CHEBI:456215"/>
    </ligand>
</feature>
<dbReference type="EMBL" id="QNUK01000881">
    <property type="protein sequence ID" value="KAF5888995.1"/>
    <property type="molecule type" value="Genomic_DNA"/>
</dbReference>
<gene>
    <name evidence="12" type="ORF">DAT39_021303</name>
</gene>
<evidence type="ECO:0000256" key="5">
    <source>
        <dbReference type="ARBA" id="ARBA00033709"/>
    </source>
</evidence>
<sequence>TCADANRRPAFFSDKSMEPAIKFINRKFPNIDFRGGSQQLSSIQKQKSGVLEALSSFYDSFIDVMEFRDHVYEVLNTIDACQCYFNIAVNFDFTKNYLDLIITYTSVILMLSRIEDRKALIGMYNCAYELSNGSSDPSFPRLGQMIIEYENPLKKLTEEFGPHTKSVTEALLSLQYVYPRRNLQAEQWRSAQLLSIINTPATMINPETSDTMACEYLSLEVMERWIILGFLLCHSSLAPNAASLDLWKMALRSGFYVTLIRDEVINIHKLSEDHFDSIKGYSKRVADIKESKEHATANCGAIHREKRHFLRNALKELTKVLEDQPALLGPKALFVFMAMSFSRDEICWLVRHHENVPKTKTPEDYTDAMIAELLFYMEKLRNLMQRYCSVLQRYHLQYLSRFDALILNDTIQSMVVCPEEESVLMTSFVSDLSALTLKQLDCADELDFKALRLDWLRLQAYTSVAKAPLALKDYCDLAKIMNMTQFHTRMMDDVDELLNETGDVSILGFYPRVCERLFSLSSEDPSMHRFLMAFPMTFSHLSHYTHTLCPEEAELMEKSTLRLCIKFLEQIANQTCTVFLELSAEQCNLHEQLLPKHSAETISTARNKKLKKPPPKKGETVKSKPGAESQRKNRSVVTTMDKLHMALTELSSSYSVCSEFSVFKHLIVPTEFLITQLELRLSKTIVRLVNFNQNTREICRPSELQSLIESYMTSLNTLSAFVHTDVSRVMKSVLLQHTHPLDAHGTHTITTLYTNWYLESLLRQASGGVIAHCPTMHCFTNITVENEQNFKAEEFSDICELRALAELIGPYGMKFLGENLMWHITSQISELKKLVFENMDILVQIRANFDKPDVTSGLQKRLTGCENVLKRLTIIGVILSFRTMVQEALEEVMHKHCPFLMGPIECVRDLISPDTEIKLVLSVYELASSAGVQCDIDPTLVAAIANMRSDNASVEEEYKLACLLLVFAAVSLPILAIDPNSFYSRELGETLLTQRVENKSVCPLECRSSGRRRTMAPQQGKTQNAHISADTWRSIIIQLKRMLQQLEVSDVDFEELKRNLEFTASLLEALYTDGTRPSFDADDDLQLRSDVVPVEVRDWLASTFTQRVQPISRRPEEKPRFRSIVHAVQAGIFVERMFRKAYSTAMPDQPADVINCLRDVDRWSFDVFALDAGSSGHSLKTLFIELIIKHQLNGRFKVPLSCLMSFLCELERGYSKHTNAYHNHTHAADVTHTVHCLLLRTGVLYWLTELEMLACLFAAAVHDYEHTGRTNNFHIYTRSELAMVYNDRSVQESHHVSAAFRLLQDENTNIFMNLTRTEWLELRSLVIEMVLGTDMSSHVLHVKAMKTCLQQNESIDKPKALSLILHAADISHPAKSWSLHSRWTPRLMEEFFTQGDKEAELGLAISPLCDRQNTPVAQSQIAFIEFIVEPTFSLISDMAEQIVIPLIQDTPDPSPTCSRYRGLQWTVADLVSFRSMWMRHTEENKSKWRDKINN</sequence>
<comment type="catalytic activity">
    <reaction evidence="3">
        <text>3',5'-cyclic AMP + H2O = AMP + H(+)</text>
        <dbReference type="Rhea" id="RHEA:25277"/>
        <dbReference type="ChEBI" id="CHEBI:15377"/>
        <dbReference type="ChEBI" id="CHEBI:15378"/>
        <dbReference type="ChEBI" id="CHEBI:58165"/>
        <dbReference type="ChEBI" id="CHEBI:456215"/>
    </reaction>
    <physiologicalReaction direction="left-to-right" evidence="3">
        <dbReference type="Rhea" id="RHEA:25278"/>
    </physiologicalReaction>
</comment>
<dbReference type="SMART" id="SM00471">
    <property type="entry name" value="HDc"/>
    <property type="match status" value="1"/>
</dbReference>
<dbReference type="InterPro" id="IPR002073">
    <property type="entry name" value="PDEase_catalytic_dom"/>
</dbReference>
<evidence type="ECO:0000256" key="10">
    <source>
        <dbReference type="SAM" id="MobiDB-lite"/>
    </source>
</evidence>
<dbReference type="CDD" id="cd00077">
    <property type="entry name" value="HDc"/>
    <property type="match status" value="1"/>
</dbReference>
<dbReference type="PRINTS" id="PR00387">
    <property type="entry name" value="PDIESTERASE1"/>
</dbReference>
<feature type="binding site" evidence="8">
    <location>
        <position position="1263"/>
    </location>
    <ligand>
        <name>Zn(2+)</name>
        <dbReference type="ChEBI" id="CHEBI:29105"/>
        <label>1</label>
    </ligand>
</feature>
<feature type="binding site" evidence="8">
    <location>
        <position position="1262"/>
    </location>
    <ligand>
        <name>Zn(2+)</name>
        <dbReference type="ChEBI" id="CHEBI:29105"/>
        <label>1</label>
    </ligand>
</feature>
<dbReference type="EC" id="3.1.4.-" evidence="9"/>
<dbReference type="GO" id="GO:0016477">
    <property type="term" value="P:cell migration"/>
    <property type="evidence" value="ECO:0007669"/>
    <property type="project" value="TreeGrafter"/>
</dbReference>
<dbReference type="Gene3D" id="1.10.1300.10">
    <property type="entry name" value="3'5'-cyclic nucleotide phosphodiesterase, catalytic domain"/>
    <property type="match status" value="1"/>
</dbReference>
<feature type="non-terminal residue" evidence="12">
    <location>
        <position position="1494"/>
    </location>
</feature>
<keyword evidence="13" id="KW-1185">Reference proteome</keyword>
<comment type="cofactor">
    <cofactor evidence="9">
        <name>a divalent metal cation</name>
        <dbReference type="ChEBI" id="CHEBI:60240"/>
    </cofactor>
    <text evidence="9">Binds 2 divalent metal cations per subunit. Site 1 may preferentially bind zinc ions, while site 2 has a preference for magnesium and/or manganese ions.</text>
</comment>
<dbReference type="GO" id="GO:0007165">
    <property type="term" value="P:signal transduction"/>
    <property type="evidence" value="ECO:0007669"/>
    <property type="project" value="InterPro"/>
</dbReference>
<keyword evidence="9" id="KW-0378">Hydrolase</keyword>
<dbReference type="GO" id="GO:0004114">
    <property type="term" value="F:3',5'-cyclic-nucleotide phosphodiesterase activity"/>
    <property type="evidence" value="ECO:0007669"/>
    <property type="project" value="UniProtKB-EC"/>
</dbReference>
<evidence type="ECO:0000256" key="8">
    <source>
        <dbReference type="PIRSR" id="PIRSR623088-3"/>
    </source>
</evidence>
<name>A0A8J4U1D4_CLAMG</name>
<dbReference type="InterPro" id="IPR013706">
    <property type="entry name" value="PDE1_N"/>
</dbReference>
<protein>
    <recommendedName>
        <fullName evidence="9">Phosphodiesterase</fullName>
        <ecNumber evidence="9">3.1.4.-</ecNumber>
    </recommendedName>
</protein>
<dbReference type="InterPro" id="IPR019137">
    <property type="entry name" value="Nck-associated_protein-1"/>
</dbReference>
<dbReference type="Proteomes" id="UP000727407">
    <property type="component" value="Unassembled WGS sequence"/>
</dbReference>
<dbReference type="Pfam" id="PF09735">
    <property type="entry name" value="Nckap1"/>
    <property type="match status" value="1"/>
</dbReference>
<feature type="binding site" evidence="8">
    <location>
        <position position="1226"/>
    </location>
    <ligand>
        <name>Zn(2+)</name>
        <dbReference type="ChEBI" id="CHEBI:29105"/>
        <label>1</label>
    </ligand>
</feature>
<evidence type="ECO:0000259" key="11">
    <source>
        <dbReference type="PROSITE" id="PS51845"/>
    </source>
</evidence>
<dbReference type="GO" id="GO:0030031">
    <property type="term" value="P:cell projection assembly"/>
    <property type="evidence" value="ECO:0007669"/>
    <property type="project" value="TreeGrafter"/>
</dbReference>
<dbReference type="GO" id="GO:0031209">
    <property type="term" value="C:SCAR complex"/>
    <property type="evidence" value="ECO:0007669"/>
    <property type="project" value="TreeGrafter"/>
</dbReference>
<dbReference type="Pfam" id="PF00233">
    <property type="entry name" value="PDEase_I"/>
    <property type="match status" value="1"/>
</dbReference>
<dbReference type="GO" id="GO:0046872">
    <property type="term" value="F:metal ion binding"/>
    <property type="evidence" value="ECO:0007669"/>
    <property type="project" value="UniProtKB-KW"/>
</dbReference>
<dbReference type="PROSITE" id="PS51845">
    <property type="entry name" value="PDEASE_I_2"/>
    <property type="match status" value="1"/>
</dbReference>
<proteinExistence type="inferred from homology"/>
<dbReference type="Pfam" id="PF08499">
    <property type="entry name" value="PDEase_I_N"/>
    <property type="match status" value="1"/>
</dbReference>
<dbReference type="GO" id="GO:0030866">
    <property type="term" value="P:cortical actin cytoskeleton organization"/>
    <property type="evidence" value="ECO:0007669"/>
    <property type="project" value="TreeGrafter"/>
</dbReference>
<comment type="caution">
    <text evidence="12">The sequence shown here is derived from an EMBL/GenBank/DDBJ whole genome shotgun (WGS) entry which is preliminary data.</text>
</comment>
<keyword evidence="2" id="KW-0114">cAMP</keyword>
<evidence type="ECO:0000313" key="13">
    <source>
        <dbReference type="Proteomes" id="UP000727407"/>
    </source>
</evidence>
<dbReference type="InterPro" id="IPR003607">
    <property type="entry name" value="HD/PDEase_dom"/>
</dbReference>
<dbReference type="PROSITE" id="PS00126">
    <property type="entry name" value="PDEASE_I_1"/>
    <property type="match status" value="1"/>
</dbReference>
<evidence type="ECO:0000256" key="7">
    <source>
        <dbReference type="PIRSR" id="PIRSR623088-2"/>
    </source>
</evidence>
<feature type="compositionally biased region" description="Basic residues" evidence="10">
    <location>
        <begin position="606"/>
        <end position="615"/>
    </location>
</feature>
<reference evidence="12" key="1">
    <citation type="submission" date="2020-07" db="EMBL/GenBank/DDBJ databases">
        <title>Clarias magur genome sequencing, assembly and annotation.</title>
        <authorList>
            <person name="Kushwaha B."/>
            <person name="Kumar R."/>
            <person name="Das P."/>
            <person name="Joshi C.G."/>
            <person name="Kumar D."/>
            <person name="Nagpure N.S."/>
            <person name="Pandey M."/>
            <person name="Agarwal S."/>
            <person name="Srivastava S."/>
            <person name="Singh M."/>
            <person name="Sahoo L."/>
            <person name="Jayasankar P."/>
            <person name="Meher P.K."/>
            <person name="Koringa P.G."/>
            <person name="Iquebal M.A."/>
            <person name="Das S.P."/>
            <person name="Bit A."/>
            <person name="Patnaik S."/>
            <person name="Patel N."/>
            <person name="Shah T.M."/>
            <person name="Hinsu A."/>
            <person name="Jena J.K."/>
        </authorList>
    </citation>
    <scope>NUCLEOTIDE SEQUENCE</scope>
    <source>
        <strain evidence="12">CIFAMagur01</strain>
        <tissue evidence="12">Testis</tissue>
    </source>
</reference>
<feature type="non-terminal residue" evidence="12">
    <location>
        <position position="1"/>
    </location>
</feature>
<evidence type="ECO:0000256" key="9">
    <source>
        <dbReference type="RuleBase" id="RU363067"/>
    </source>
</evidence>
<feature type="binding site" evidence="7">
    <location>
        <position position="1263"/>
    </location>
    <ligand>
        <name>AMP</name>
        <dbReference type="ChEBI" id="CHEBI:456215"/>
    </ligand>
</feature>
<dbReference type="PANTHER" id="PTHR12093:SF9">
    <property type="entry name" value="NCK-ASSOCIATED PROTEIN 1-LIKE"/>
    <property type="match status" value="1"/>
</dbReference>
<feature type="region of interest" description="Disordered" evidence="10">
    <location>
        <begin position="603"/>
        <end position="635"/>
    </location>
</feature>
<feature type="binding site" evidence="8">
    <location>
        <position position="1263"/>
    </location>
    <ligand>
        <name>Zn(2+)</name>
        <dbReference type="ChEBI" id="CHEBI:29105"/>
        <label>2</label>
    </ligand>
</feature>
<evidence type="ECO:0000256" key="4">
    <source>
        <dbReference type="ARBA" id="ARBA00033684"/>
    </source>
</evidence>
<evidence type="ECO:0000256" key="3">
    <source>
        <dbReference type="ARBA" id="ARBA00033675"/>
    </source>
</evidence>
<feature type="binding site" evidence="7">
    <location>
        <position position="1420"/>
    </location>
    <ligand>
        <name>AMP</name>
        <dbReference type="ChEBI" id="CHEBI:456215"/>
    </ligand>
</feature>
<dbReference type="InterPro" id="IPR023174">
    <property type="entry name" value="PDEase_CS"/>
</dbReference>
<evidence type="ECO:0000256" key="2">
    <source>
        <dbReference type="ARBA" id="ARBA00023149"/>
    </source>
</evidence>
<dbReference type="PANTHER" id="PTHR12093">
    <property type="entry name" value="NCK-ASSOCIATED PROTEIN 1"/>
    <property type="match status" value="1"/>
</dbReference>
<comment type="similarity">
    <text evidence="1">Belongs to the cyclic nucleotide phosphodiesterase family. PDE1 subfamily.</text>
</comment>
<dbReference type="InterPro" id="IPR036971">
    <property type="entry name" value="PDEase_catalytic_dom_sf"/>
</dbReference>
<dbReference type="OrthoDB" id="548214at2759"/>
<feature type="binding site" evidence="8">
    <location>
        <position position="1369"/>
    </location>
    <ligand>
        <name>Zn(2+)</name>
        <dbReference type="ChEBI" id="CHEBI:29105"/>
        <label>1</label>
    </ligand>
</feature>
<feature type="active site" description="Proton donor" evidence="6">
    <location>
        <position position="1222"/>
    </location>
</feature>
<evidence type="ECO:0000313" key="12">
    <source>
        <dbReference type="EMBL" id="KAF5888995.1"/>
    </source>
</evidence>
<keyword evidence="8 9" id="KW-0479">Metal-binding</keyword>